<dbReference type="NCBIfam" id="NF009789">
    <property type="entry name" value="PRK13281.1"/>
    <property type="match status" value="1"/>
</dbReference>
<dbReference type="RefSeq" id="WP_175104555.1">
    <property type="nucleotide sequence ID" value="NZ_CADIKM010000006.1"/>
</dbReference>
<keyword evidence="2 3" id="KW-0378">Hydrolase</keyword>
<gene>
    <name evidence="3 5" type="primary">astB</name>
    <name evidence="5" type="ORF">LMG28138_01968</name>
</gene>
<evidence type="ECO:0000313" key="5">
    <source>
        <dbReference type="EMBL" id="CAB3785147.1"/>
    </source>
</evidence>
<dbReference type="Proteomes" id="UP000494115">
    <property type="component" value="Unassembled WGS sequence"/>
</dbReference>
<dbReference type="InterPro" id="IPR007079">
    <property type="entry name" value="SuccinylArg_d-Hdrlase_AstB"/>
</dbReference>
<name>A0A6S7B2M9_9BURK</name>
<dbReference type="PANTHER" id="PTHR30420">
    <property type="entry name" value="N-SUCCINYLARGININE DIHYDROLASE"/>
    <property type="match status" value="1"/>
</dbReference>
<accession>A0A6S7B2M9</accession>
<reference evidence="5 6" key="1">
    <citation type="submission" date="2020-04" db="EMBL/GenBank/DDBJ databases">
        <authorList>
            <person name="De Canck E."/>
        </authorList>
    </citation>
    <scope>NUCLEOTIDE SEQUENCE [LARGE SCALE GENOMIC DNA]</scope>
    <source>
        <strain evidence="5 6">LMG 28138</strain>
    </source>
</reference>
<dbReference type="PANTHER" id="PTHR30420:SF2">
    <property type="entry name" value="N-SUCCINYLARGININE DIHYDROLASE"/>
    <property type="match status" value="1"/>
</dbReference>
<protein>
    <recommendedName>
        <fullName evidence="3 4">N-succinylarginine dihydrolase</fullName>
        <ecNumber evidence="3 4">3.5.3.23</ecNumber>
    </recommendedName>
</protein>
<dbReference type="GO" id="GO:0019545">
    <property type="term" value="P:L-arginine catabolic process to succinate"/>
    <property type="evidence" value="ECO:0007669"/>
    <property type="project" value="UniProtKB-UniRule"/>
</dbReference>
<comment type="subunit">
    <text evidence="3">Homodimer.</text>
</comment>
<feature type="binding site" evidence="3">
    <location>
        <position position="234"/>
    </location>
    <ligand>
        <name>substrate</name>
    </ligand>
</feature>
<dbReference type="EC" id="3.5.3.23" evidence="3 4"/>
<keyword evidence="6" id="KW-1185">Reference proteome</keyword>
<dbReference type="Gene3D" id="3.75.10.20">
    <property type="entry name" value="Succinylarginine dihydrolase"/>
    <property type="match status" value="1"/>
</dbReference>
<dbReference type="Pfam" id="PF04996">
    <property type="entry name" value="AstB"/>
    <property type="match status" value="1"/>
</dbReference>
<dbReference type="EMBL" id="CADIKM010000006">
    <property type="protein sequence ID" value="CAB3785147.1"/>
    <property type="molecule type" value="Genomic_DNA"/>
</dbReference>
<feature type="binding site" evidence="3">
    <location>
        <position position="385"/>
    </location>
    <ligand>
        <name>substrate</name>
    </ligand>
</feature>
<dbReference type="GO" id="GO:0019544">
    <property type="term" value="P:L-arginine catabolic process to L-glutamate"/>
    <property type="evidence" value="ECO:0007669"/>
    <property type="project" value="UniProtKB-UniRule"/>
</dbReference>
<feature type="active site" evidence="3">
    <location>
        <position position="270"/>
    </location>
</feature>
<dbReference type="SUPFAM" id="SSF55909">
    <property type="entry name" value="Pentein"/>
    <property type="match status" value="1"/>
</dbReference>
<evidence type="ECO:0000256" key="4">
    <source>
        <dbReference type="NCBIfam" id="TIGR03241"/>
    </source>
</evidence>
<dbReference type="GO" id="GO:0009015">
    <property type="term" value="F:N-succinylarginine dihydrolase activity"/>
    <property type="evidence" value="ECO:0007669"/>
    <property type="project" value="UniProtKB-UniRule"/>
</dbReference>
<feature type="active site" evidence="3">
    <location>
        <position position="195"/>
    </location>
</feature>
<feature type="binding site" evidence="3">
    <location>
        <begin position="34"/>
        <end position="43"/>
    </location>
    <ligand>
        <name>substrate</name>
    </ligand>
</feature>
<dbReference type="NCBIfam" id="TIGR03241">
    <property type="entry name" value="arg_catab_astB"/>
    <property type="match status" value="1"/>
</dbReference>
<dbReference type="HAMAP" id="MF_01172">
    <property type="entry name" value="AstB"/>
    <property type="match status" value="1"/>
</dbReference>
<dbReference type="UniPathway" id="UPA00185">
    <property type="reaction ID" value="UER00280"/>
</dbReference>
<evidence type="ECO:0000256" key="3">
    <source>
        <dbReference type="HAMAP-Rule" id="MF_01172"/>
    </source>
</evidence>
<dbReference type="AlphaFoldDB" id="A0A6S7B2M9"/>
<organism evidence="5 6">
    <name type="scientific">Pararobbsia alpina</name>
    <dbReference type="NCBI Taxonomy" id="621374"/>
    <lineage>
        <taxon>Bacteria</taxon>
        <taxon>Pseudomonadati</taxon>
        <taxon>Pseudomonadota</taxon>
        <taxon>Betaproteobacteria</taxon>
        <taxon>Burkholderiales</taxon>
        <taxon>Burkholderiaceae</taxon>
        <taxon>Pararobbsia</taxon>
    </lineage>
</organism>
<evidence type="ECO:0000313" key="6">
    <source>
        <dbReference type="Proteomes" id="UP000494115"/>
    </source>
</evidence>
<sequence>MQATRTQLERTGAPVPTAFEANFDGLVGPTHNYAGLSFGNVASQSNEKRIANPKQAALQGLHKMKALADLGYRQAVLPPHERPSVSLLRTLGFGGGSGSNGGDAEVIRRAAAEAPELLAAASSASAMWAANAATVSPSADTADGRVHFTPANLAFNLHRSIEHRTTQRLLAALFPSERHFAVHPALPGTPVLGDEGAANHTRFCGPYGARGVEFFVYGRRAYGGGIAPSRYPARQTLEASQAIARRHGLSTSATVFAQQRPDVIDAGVFHNDVIAVGNQQVLFCHERAFVEQASVYEVLREKLARHGATLQVVEVPDAEVSVGDAVSSYLFNSQLLARADGRQLLVVPQECMENPSVAAWLERLRDADGPIAGQRVFDLRESMRNGGGPACLRLRVALNDAEIAAVAPSVWMNDALHAVLSAWVERHYRDRLGVDDLADPQLLVESRTALDELTTLLGIGPVYEFQLA</sequence>
<comment type="similarity">
    <text evidence="3">Belongs to the succinylarginine dihydrolase family.</text>
</comment>
<comment type="pathway">
    <text evidence="3">Amino-acid degradation; L-arginine degradation via AST pathway; L-glutamate and succinate from L-arginine: step 2/5.</text>
</comment>
<feature type="binding site" evidence="3">
    <location>
        <position position="272"/>
    </location>
    <ligand>
        <name>substrate</name>
    </ligand>
</feature>
<feature type="binding site" evidence="3">
    <location>
        <position position="131"/>
    </location>
    <ligand>
        <name>substrate</name>
    </ligand>
</feature>
<comment type="function">
    <text evidence="3">Catalyzes the hydrolysis of N(2)-succinylarginine into N(2)-succinylornithine, ammonia and CO(2).</text>
</comment>
<feature type="binding site" evidence="3">
    <location>
        <begin position="158"/>
        <end position="159"/>
    </location>
    <ligand>
        <name>substrate</name>
    </ligand>
</feature>
<comment type="catalytic activity">
    <reaction evidence="3">
        <text>N(2)-succinyl-L-arginine + 2 H2O + 2 H(+) = N(2)-succinyl-L-ornithine + 2 NH4(+) + CO2</text>
        <dbReference type="Rhea" id="RHEA:19533"/>
        <dbReference type="ChEBI" id="CHEBI:15377"/>
        <dbReference type="ChEBI" id="CHEBI:15378"/>
        <dbReference type="ChEBI" id="CHEBI:16526"/>
        <dbReference type="ChEBI" id="CHEBI:28938"/>
        <dbReference type="ChEBI" id="CHEBI:58241"/>
        <dbReference type="ChEBI" id="CHEBI:58514"/>
        <dbReference type="EC" id="3.5.3.23"/>
    </reaction>
</comment>
<keyword evidence="1 3" id="KW-0056">Arginine metabolism</keyword>
<proteinExistence type="inferred from homology"/>
<evidence type="ECO:0000256" key="1">
    <source>
        <dbReference type="ARBA" id="ARBA00022503"/>
    </source>
</evidence>
<feature type="active site" description="Nucleophile" evidence="3">
    <location>
        <position position="391"/>
    </location>
</feature>
<evidence type="ECO:0000256" key="2">
    <source>
        <dbReference type="ARBA" id="ARBA00022801"/>
    </source>
</evidence>
<dbReference type="InterPro" id="IPR037031">
    <property type="entry name" value="AstB_sf"/>
</dbReference>